<reference evidence="1" key="1">
    <citation type="submission" date="2013-05" db="EMBL/GenBank/DDBJ databases">
        <authorList>
            <person name="Yim A.K.Y."/>
            <person name="Chan T.F."/>
            <person name="Ji K.M."/>
            <person name="Liu X.Y."/>
            <person name="Zhou J.W."/>
            <person name="Li R.Q."/>
            <person name="Yang K.Y."/>
            <person name="Li J."/>
            <person name="Li M."/>
            <person name="Law P.T.W."/>
            <person name="Wu Y.L."/>
            <person name="Cai Z.L."/>
            <person name="Qin H."/>
            <person name="Bao Y."/>
            <person name="Leung R.K.K."/>
            <person name="Ng P.K.S."/>
            <person name="Zou J."/>
            <person name="Zhong X.J."/>
            <person name="Ran P.X."/>
            <person name="Zhong N.S."/>
            <person name="Liu Z.G."/>
            <person name="Tsui S.K.W."/>
        </authorList>
    </citation>
    <scope>NUCLEOTIDE SEQUENCE</scope>
    <source>
        <strain evidence="1">Derf</strain>
        <tissue evidence="1">Whole organism</tissue>
    </source>
</reference>
<gene>
    <name evidence="1" type="ORF">DERF_002843</name>
</gene>
<dbReference type="AlphaFoldDB" id="A0A922ID55"/>
<protein>
    <submittedName>
        <fullName evidence="1">Uncharacterized protein</fullName>
    </submittedName>
</protein>
<accession>A0A922ID55</accession>
<evidence type="ECO:0000313" key="1">
    <source>
        <dbReference type="EMBL" id="KAH9528935.1"/>
    </source>
</evidence>
<proteinExistence type="predicted"/>
<name>A0A922ID55_DERFA</name>
<dbReference type="EMBL" id="ASGP02000001">
    <property type="protein sequence ID" value="KAH9528935.1"/>
    <property type="molecule type" value="Genomic_DNA"/>
</dbReference>
<reference evidence="1" key="2">
    <citation type="journal article" date="2022" name="Res Sq">
        <title>Comparative Genomics Reveals Insights into the Divergent Evolution of Astigmatic Mites and Household Pest Adaptations.</title>
        <authorList>
            <person name="Xiong Q."/>
            <person name="Wan A.T.-Y."/>
            <person name="Liu X.-Y."/>
            <person name="Fung C.S.-H."/>
            <person name="Xiao X."/>
            <person name="Malainual N."/>
            <person name="Hou J."/>
            <person name="Wang L."/>
            <person name="Wang M."/>
            <person name="Yang K."/>
            <person name="Cui Y."/>
            <person name="Leung E."/>
            <person name="Nong W."/>
            <person name="Shin S.-K."/>
            <person name="Au S."/>
            <person name="Jeong K.Y."/>
            <person name="Chew F.T."/>
            <person name="Hui J."/>
            <person name="Leung T.F."/>
            <person name="Tungtrongchitr A."/>
            <person name="Zhong N."/>
            <person name="Liu Z."/>
            <person name="Tsui S."/>
        </authorList>
    </citation>
    <scope>NUCLEOTIDE SEQUENCE</scope>
    <source>
        <strain evidence="1">Derf</strain>
        <tissue evidence="1">Whole organism</tissue>
    </source>
</reference>
<dbReference type="Proteomes" id="UP000790347">
    <property type="component" value="Unassembled WGS sequence"/>
</dbReference>
<keyword evidence="2" id="KW-1185">Reference proteome</keyword>
<comment type="caution">
    <text evidence="1">The sequence shown here is derived from an EMBL/GenBank/DDBJ whole genome shotgun (WGS) entry which is preliminary data.</text>
</comment>
<organism evidence="1 2">
    <name type="scientific">Dermatophagoides farinae</name>
    <name type="common">American house dust mite</name>
    <dbReference type="NCBI Taxonomy" id="6954"/>
    <lineage>
        <taxon>Eukaryota</taxon>
        <taxon>Metazoa</taxon>
        <taxon>Ecdysozoa</taxon>
        <taxon>Arthropoda</taxon>
        <taxon>Chelicerata</taxon>
        <taxon>Arachnida</taxon>
        <taxon>Acari</taxon>
        <taxon>Acariformes</taxon>
        <taxon>Sarcoptiformes</taxon>
        <taxon>Astigmata</taxon>
        <taxon>Psoroptidia</taxon>
        <taxon>Analgoidea</taxon>
        <taxon>Pyroglyphidae</taxon>
        <taxon>Dermatophagoidinae</taxon>
        <taxon>Dermatophagoides</taxon>
    </lineage>
</organism>
<sequence length="122" mass="14440">MRGHKEKVNSLFGNTFDTIHYLLWKSFETLYAQWMLLVQCYPPGLKYQSTIVGVGSSLVTHTVIIKVVKRCYNNEIRFIQKIFPLLERYRTLPTLLNNYCHDPDRHSWSNRSHYCILLNISC</sequence>
<evidence type="ECO:0000313" key="2">
    <source>
        <dbReference type="Proteomes" id="UP000790347"/>
    </source>
</evidence>